<name>A0A2H0FN35_9BACT</name>
<comment type="caution">
    <text evidence="2">The sequence shown here is derived from an EMBL/GenBank/DDBJ whole genome shotgun (WGS) entry which is preliminary data.</text>
</comment>
<dbReference type="Pfam" id="PF01966">
    <property type="entry name" value="HD"/>
    <property type="match status" value="1"/>
</dbReference>
<organism evidence="2 3">
    <name type="scientific">Candidatus Nealsonbacteria bacterium CG18_big_fil_WC_8_21_14_2_50_37_10</name>
    <dbReference type="NCBI Taxonomy" id="1974717"/>
    <lineage>
        <taxon>Bacteria</taxon>
        <taxon>Candidatus Nealsoniibacteriota</taxon>
    </lineage>
</organism>
<dbReference type="GO" id="GO:0008832">
    <property type="term" value="F:dGTPase activity"/>
    <property type="evidence" value="ECO:0007669"/>
    <property type="project" value="TreeGrafter"/>
</dbReference>
<dbReference type="PANTHER" id="PTHR11373:SF41">
    <property type="entry name" value="METAL-DEPENDENT PHOSPHOHYDROLASE"/>
    <property type="match status" value="1"/>
</dbReference>
<dbReference type="InterPro" id="IPR050135">
    <property type="entry name" value="dGTPase-like"/>
</dbReference>
<sequence>MSKIMIVVNDAIYGKYKINEPVLVELIKSKPIQRLKKIAQLGIPNRFYHIRGFSRFEHSLGVMLLLKKLNASTEEQAAGLLHDVSHTAFSHVFDWLVGNQEAEDYQDKSYKKFFFNSEIPGILREHGFNANRMSDPKQFSLLEKEIPNLCADRIDYALREPHFRVNRKGVDYLVEHLSNINGKIVFTNQKSAELFATTFLKCQRKHWGGAEAVVRYYLFSLILKDALNKKILNIGDFYQNDNFVVSKLIKSRDRKILKQLNLLKNKTLSRETGRVRKVVRKKFRYVDPEFLIDGQIKKLSQASEKFKFFLEKQKLLNQKGVEIF</sequence>
<dbReference type="AlphaFoldDB" id="A0A2H0FN35"/>
<accession>A0A2H0FN35</accession>
<gene>
    <name evidence="2" type="ORF">COW72_00320</name>
</gene>
<dbReference type="SUPFAM" id="SSF109604">
    <property type="entry name" value="HD-domain/PDEase-like"/>
    <property type="match status" value="1"/>
</dbReference>
<dbReference type="CDD" id="cd00077">
    <property type="entry name" value="HDc"/>
    <property type="match status" value="1"/>
</dbReference>
<dbReference type="EMBL" id="PCUC01000018">
    <property type="protein sequence ID" value="PIQ07431.1"/>
    <property type="molecule type" value="Genomic_DNA"/>
</dbReference>
<dbReference type="InterPro" id="IPR003607">
    <property type="entry name" value="HD/PDEase_dom"/>
</dbReference>
<dbReference type="SMART" id="SM00471">
    <property type="entry name" value="HDc"/>
    <property type="match status" value="1"/>
</dbReference>
<feature type="domain" description="HD/PDEase" evidence="1">
    <location>
        <begin position="51"/>
        <end position="166"/>
    </location>
</feature>
<dbReference type="Proteomes" id="UP000230778">
    <property type="component" value="Unassembled WGS sequence"/>
</dbReference>
<dbReference type="InterPro" id="IPR006674">
    <property type="entry name" value="HD_domain"/>
</dbReference>
<proteinExistence type="predicted"/>
<dbReference type="GO" id="GO:0006203">
    <property type="term" value="P:dGTP catabolic process"/>
    <property type="evidence" value="ECO:0007669"/>
    <property type="project" value="TreeGrafter"/>
</dbReference>
<dbReference type="PANTHER" id="PTHR11373">
    <property type="entry name" value="DEOXYNUCLEOSIDE TRIPHOSPHATE TRIPHOSPHOHYDROLASE"/>
    <property type="match status" value="1"/>
</dbReference>
<reference evidence="2 3" key="1">
    <citation type="submission" date="2017-09" db="EMBL/GenBank/DDBJ databases">
        <title>Depth-based differentiation of microbial function through sediment-hosted aquifers and enrichment of novel symbionts in the deep terrestrial subsurface.</title>
        <authorList>
            <person name="Probst A.J."/>
            <person name="Ladd B."/>
            <person name="Jarett J.K."/>
            <person name="Geller-Mcgrath D.E."/>
            <person name="Sieber C.M."/>
            <person name="Emerson J.B."/>
            <person name="Anantharaman K."/>
            <person name="Thomas B.C."/>
            <person name="Malmstrom R."/>
            <person name="Stieglmeier M."/>
            <person name="Klingl A."/>
            <person name="Woyke T."/>
            <person name="Ryan C.M."/>
            <person name="Banfield J.F."/>
        </authorList>
    </citation>
    <scope>NUCLEOTIDE SEQUENCE [LARGE SCALE GENOMIC DNA]</scope>
    <source>
        <strain evidence="2">CG18_big_fil_WC_8_21_14_2_50_37_10</strain>
    </source>
</reference>
<protein>
    <recommendedName>
        <fullName evidence="1">HD/PDEase domain-containing protein</fullName>
    </recommendedName>
</protein>
<evidence type="ECO:0000313" key="3">
    <source>
        <dbReference type="Proteomes" id="UP000230778"/>
    </source>
</evidence>
<evidence type="ECO:0000259" key="1">
    <source>
        <dbReference type="SMART" id="SM00471"/>
    </source>
</evidence>
<evidence type="ECO:0000313" key="2">
    <source>
        <dbReference type="EMBL" id="PIQ07431.1"/>
    </source>
</evidence>
<dbReference type="Gene3D" id="1.10.3210.10">
    <property type="entry name" value="Hypothetical protein af1432"/>
    <property type="match status" value="1"/>
</dbReference>